<reference evidence="11 12" key="1">
    <citation type="submission" date="2019-06" db="EMBL/GenBank/DDBJ databases">
        <authorList>
            <person name="Li J."/>
        </authorList>
    </citation>
    <scope>NUCLEOTIDE SEQUENCE [LARGE SCALE GENOMIC DNA]</scope>
    <source>
        <strain evidence="11 12">CGMCC 1.8012</strain>
    </source>
</reference>
<dbReference type="GO" id="GO:0043953">
    <property type="term" value="P:protein transport by the Tat complex"/>
    <property type="evidence" value="ECO:0007669"/>
    <property type="project" value="UniProtKB-UniRule"/>
</dbReference>
<dbReference type="PRINTS" id="PR01506">
    <property type="entry name" value="TATBPROTEIN"/>
</dbReference>
<evidence type="ECO:0000256" key="9">
    <source>
        <dbReference type="HAMAP-Rule" id="MF_00237"/>
    </source>
</evidence>
<comment type="subunit">
    <text evidence="9">The Tat system comprises two distinct complexes: a TatABC complex, containing multiple copies of TatA, TatB and TatC subunits, and a separate TatA complex, containing only TatA subunits. Substrates initially bind to the TatABC complex, which probably triggers association of the separate TatA complex to form the active translocon.</text>
</comment>
<dbReference type="HAMAP" id="MF_00237">
    <property type="entry name" value="TatB"/>
    <property type="match status" value="1"/>
</dbReference>
<keyword evidence="5 9" id="KW-0653">Protein transport</keyword>
<evidence type="ECO:0000256" key="6">
    <source>
        <dbReference type="ARBA" id="ARBA00022989"/>
    </source>
</evidence>
<evidence type="ECO:0000256" key="1">
    <source>
        <dbReference type="ARBA" id="ARBA00004167"/>
    </source>
</evidence>
<evidence type="ECO:0000256" key="10">
    <source>
        <dbReference type="SAM" id="MobiDB-lite"/>
    </source>
</evidence>
<dbReference type="Pfam" id="PF02416">
    <property type="entry name" value="TatA_B_E"/>
    <property type="match status" value="1"/>
</dbReference>
<organism evidence="11 12">
    <name type="scientific">Paracoccus haeundaensis</name>
    <dbReference type="NCBI Taxonomy" id="225362"/>
    <lineage>
        <taxon>Bacteria</taxon>
        <taxon>Pseudomonadati</taxon>
        <taxon>Pseudomonadota</taxon>
        <taxon>Alphaproteobacteria</taxon>
        <taxon>Rhodobacterales</taxon>
        <taxon>Paracoccaceae</taxon>
        <taxon>Paracoccus</taxon>
    </lineage>
</organism>
<dbReference type="InterPro" id="IPR018448">
    <property type="entry name" value="TatB"/>
</dbReference>
<protein>
    <recommendedName>
        <fullName evidence="9">Sec-independent protein translocase protein TatB</fullName>
    </recommendedName>
</protein>
<comment type="subcellular location">
    <subcellularLocation>
        <location evidence="9">Cell membrane</location>
        <topology evidence="9">Single-pass membrane protein</topology>
    </subcellularLocation>
    <subcellularLocation>
        <location evidence="1">Membrane</location>
        <topology evidence="1">Single-pass membrane protein</topology>
    </subcellularLocation>
</comment>
<keyword evidence="4 9" id="KW-0812">Transmembrane</keyword>
<dbReference type="AlphaFoldDB" id="A0A5C4R7Y1"/>
<evidence type="ECO:0000256" key="5">
    <source>
        <dbReference type="ARBA" id="ARBA00022927"/>
    </source>
</evidence>
<evidence type="ECO:0000256" key="3">
    <source>
        <dbReference type="ARBA" id="ARBA00022475"/>
    </source>
</evidence>
<keyword evidence="12" id="KW-1185">Reference proteome</keyword>
<keyword evidence="8 9" id="KW-0472">Membrane</keyword>
<feature type="compositionally biased region" description="Low complexity" evidence="10">
    <location>
        <begin position="117"/>
        <end position="136"/>
    </location>
</feature>
<evidence type="ECO:0000256" key="4">
    <source>
        <dbReference type="ARBA" id="ARBA00022692"/>
    </source>
</evidence>
<dbReference type="NCBIfam" id="TIGR01410">
    <property type="entry name" value="tatB"/>
    <property type="match status" value="1"/>
</dbReference>
<keyword evidence="7 9" id="KW-0811">Translocation</keyword>
<dbReference type="GO" id="GO:0033281">
    <property type="term" value="C:TAT protein transport complex"/>
    <property type="evidence" value="ECO:0007669"/>
    <property type="project" value="UniProtKB-UniRule"/>
</dbReference>
<dbReference type="Proteomes" id="UP000304880">
    <property type="component" value="Unassembled WGS sequence"/>
</dbReference>
<dbReference type="EMBL" id="VDDC01000012">
    <property type="protein sequence ID" value="TNH39807.1"/>
    <property type="molecule type" value="Genomic_DNA"/>
</dbReference>
<gene>
    <name evidence="9 11" type="primary">tatB</name>
    <name evidence="11" type="ORF">FHD67_07365</name>
</gene>
<evidence type="ECO:0000313" key="12">
    <source>
        <dbReference type="Proteomes" id="UP000304880"/>
    </source>
</evidence>
<feature type="region of interest" description="Disordered" evidence="10">
    <location>
        <begin position="93"/>
        <end position="163"/>
    </location>
</feature>
<evidence type="ECO:0000256" key="2">
    <source>
        <dbReference type="ARBA" id="ARBA00022448"/>
    </source>
</evidence>
<accession>A0A5C4R7Y1</accession>
<dbReference type="GO" id="GO:0008320">
    <property type="term" value="F:protein transmembrane transporter activity"/>
    <property type="evidence" value="ECO:0007669"/>
    <property type="project" value="UniProtKB-UniRule"/>
</dbReference>
<dbReference type="Gene3D" id="1.20.5.3310">
    <property type="match status" value="1"/>
</dbReference>
<name>A0A5C4R7Y1_9RHOB</name>
<comment type="caution">
    <text evidence="11">The sequence shown here is derived from an EMBL/GenBank/DDBJ whole genome shotgun (WGS) entry which is preliminary data.</text>
</comment>
<dbReference type="PANTHER" id="PTHR33162:SF1">
    <property type="entry name" value="SEC-INDEPENDENT PROTEIN TRANSLOCASE PROTEIN TATA, CHLOROPLASTIC"/>
    <property type="match status" value="1"/>
</dbReference>
<keyword evidence="6 9" id="KW-1133">Transmembrane helix</keyword>
<dbReference type="PANTHER" id="PTHR33162">
    <property type="entry name" value="SEC-INDEPENDENT PROTEIN TRANSLOCASE PROTEIN TATA, CHLOROPLASTIC"/>
    <property type="match status" value="1"/>
</dbReference>
<keyword evidence="3 9" id="KW-1003">Cell membrane</keyword>
<evidence type="ECO:0000256" key="8">
    <source>
        <dbReference type="ARBA" id="ARBA00023136"/>
    </source>
</evidence>
<evidence type="ECO:0000313" key="11">
    <source>
        <dbReference type="EMBL" id="TNH39807.1"/>
    </source>
</evidence>
<dbReference type="InterPro" id="IPR003369">
    <property type="entry name" value="TatA/B/E"/>
</dbReference>
<proteinExistence type="inferred from homology"/>
<dbReference type="RefSeq" id="WP_045998901.1">
    <property type="nucleotide sequence ID" value="NZ_VDDC01000012.1"/>
</dbReference>
<comment type="function">
    <text evidence="9">Part of the twin-arginine translocation (Tat) system that transports large folded proteins containing a characteristic twin-arginine motif in their signal peptide across membranes. Together with TatC, TatB is part of a receptor directly interacting with Tat signal peptides. TatB may form an oligomeric binding site that transiently accommodates folded Tat precursor proteins before their translocation.</text>
</comment>
<keyword evidence="2 9" id="KW-0813">Transport</keyword>
<evidence type="ECO:0000256" key="7">
    <source>
        <dbReference type="ARBA" id="ARBA00023010"/>
    </source>
</evidence>
<comment type="similarity">
    <text evidence="9">Belongs to the TatB family.</text>
</comment>
<sequence length="163" mass="17332">MLDIGWSELLLIGVVALVVIGPEDLPKLFHTLGRLTSRARSMAREFTSAMEDAAKASGLDDAAKGMKNLSSMTSKNSRGLDALDRAVTKFEKWDPKTNMGQRIQPDPAAPVTDKGADAAIPAAPAVPTVQPANTATQPAADVAPNPDSRRRISGVRRTDTKDL</sequence>